<organism evidence="2 3">
    <name type="scientific">Plectus sambesii</name>
    <dbReference type="NCBI Taxonomy" id="2011161"/>
    <lineage>
        <taxon>Eukaryota</taxon>
        <taxon>Metazoa</taxon>
        <taxon>Ecdysozoa</taxon>
        <taxon>Nematoda</taxon>
        <taxon>Chromadorea</taxon>
        <taxon>Plectida</taxon>
        <taxon>Plectina</taxon>
        <taxon>Plectoidea</taxon>
        <taxon>Plectidae</taxon>
        <taxon>Plectus</taxon>
    </lineage>
</organism>
<evidence type="ECO:0000313" key="2">
    <source>
        <dbReference type="Proteomes" id="UP000887566"/>
    </source>
</evidence>
<proteinExistence type="predicted"/>
<sequence length="255" mass="29292">MGSECSEWRHWMKKYRQCLVDILESSPKRRVWSELNARVNTCQRQLPVKFALKPFTNRDETKLAIVPVNRSVRDENCTLVTLGIGGDIRAESRLKSVYPNCRFFGADPLRLYNDVYDKIGKYFETAVGSSNGFVDAQVKFGPRMSDYAKRTVSQVDLTSFLRRSVDVSTIDHLWIDNEGAEYGLMSYFHRNGSLANNGITVCQLNVEFHGPIQNYNSSNEEFAAIILNLLTRLEAPLFQFHFFAERLRKEAKKEG</sequence>
<dbReference type="Proteomes" id="UP000887566">
    <property type="component" value="Unplaced"/>
</dbReference>
<dbReference type="PANTHER" id="PTHR22989:SF3">
    <property type="entry name" value="METHYLTRANSFERASE FKBM DOMAIN-CONTAINING PROTEIN"/>
    <property type="match status" value="1"/>
</dbReference>
<dbReference type="WBParaSite" id="PSAMB.scaffold5242size12229.g26190.t1">
    <property type="protein sequence ID" value="PSAMB.scaffold5242size12229.g26190.t1"/>
    <property type="gene ID" value="PSAMB.scaffold5242size12229.g26190"/>
</dbReference>
<dbReference type="PANTHER" id="PTHR22989">
    <property type="entry name" value="UNCHARACTERIZED DUF13 C.ELEGANS"/>
    <property type="match status" value="1"/>
</dbReference>
<keyword evidence="2" id="KW-1185">Reference proteome</keyword>
<dbReference type="InterPro" id="IPR006342">
    <property type="entry name" value="FkbM_mtfrase"/>
</dbReference>
<evidence type="ECO:0000313" key="3">
    <source>
        <dbReference type="WBParaSite" id="PSAMB.scaffold5242size12229.g26190.t1"/>
    </source>
</evidence>
<protein>
    <submittedName>
        <fullName evidence="3">Methyltransferase FkbM domain-containing protein</fullName>
    </submittedName>
</protein>
<dbReference type="AlphaFoldDB" id="A0A914WV19"/>
<name>A0A914WV19_9BILA</name>
<accession>A0A914WV19</accession>
<dbReference type="Pfam" id="PF05050">
    <property type="entry name" value="Methyltransf_21"/>
    <property type="match status" value="1"/>
</dbReference>
<reference evidence="3" key="1">
    <citation type="submission" date="2022-11" db="UniProtKB">
        <authorList>
            <consortium name="WormBaseParasite"/>
        </authorList>
    </citation>
    <scope>IDENTIFICATION</scope>
</reference>
<evidence type="ECO:0000259" key="1">
    <source>
        <dbReference type="Pfam" id="PF05050"/>
    </source>
</evidence>
<feature type="domain" description="Methyltransferase FkbM" evidence="1">
    <location>
        <begin position="63"/>
        <end position="227"/>
    </location>
</feature>